<sequence length="314" mass="35847">MADEKEKQTFLQKLLFYTTAFFILLSTFSLFAFLFLVPFVIDPAFTTIFMQFDTRPAECVTIDVESRRGTSNCSWTSCREGCTKELYDCTQIRVNYKLPINTSSEDEAGPVEGGRAVGGVEDDEESMRLKKPRYERALRDYDYIEDLDDEDFAEDDDAGLPKPFPTALYLTSLSSRVRSLLGDNETKFAGLMGNDSEWYFTGAKLFPNVKGCGYPPVLNCSIFYQQYANIGHNFSCYYSKVDPGIVISELDMWQTARVTRGATFAGVQRWKERRPFENRYTAGAYSGFLFMLPLCSSKCLTRQFLKCLRSFLLT</sequence>
<dbReference type="PANTHER" id="PTHR12335:SF6">
    <property type="entry name" value="PROTEIN TIPE"/>
    <property type="match status" value="1"/>
</dbReference>
<evidence type="ECO:0008006" key="4">
    <source>
        <dbReference type="Google" id="ProtNLM"/>
    </source>
</evidence>
<comment type="caution">
    <text evidence="2">The sequence shown here is derived from an EMBL/GenBank/DDBJ whole genome shotgun (WGS) entry which is preliminary data.</text>
</comment>
<keyword evidence="3" id="KW-1185">Reference proteome</keyword>
<name>A0A834KB98_VESGE</name>
<protein>
    <recommendedName>
        <fullName evidence="4">Protein tipE</fullName>
    </recommendedName>
</protein>
<reference evidence="2" key="1">
    <citation type="journal article" date="2020" name="G3 (Bethesda)">
        <title>High-Quality Assemblies for Three Invasive Social Wasps from the &lt;i&gt;Vespula&lt;/i&gt; Genus.</title>
        <authorList>
            <person name="Harrop T.W.R."/>
            <person name="Guhlin J."/>
            <person name="McLaughlin G.M."/>
            <person name="Permina E."/>
            <person name="Stockwell P."/>
            <person name="Gilligan J."/>
            <person name="Le Lec M.F."/>
            <person name="Gruber M.A.M."/>
            <person name="Quinn O."/>
            <person name="Lovegrove M."/>
            <person name="Duncan E.J."/>
            <person name="Remnant E.J."/>
            <person name="Van Eeckhoven J."/>
            <person name="Graham B."/>
            <person name="Knapp R.A."/>
            <person name="Langford K.W."/>
            <person name="Kronenberg Z."/>
            <person name="Press M.O."/>
            <person name="Eacker S.M."/>
            <person name="Wilson-Rankin E.E."/>
            <person name="Purcell J."/>
            <person name="Lester P.J."/>
            <person name="Dearden P.K."/>
        </authorList>
    </citation>
    <scope>NUCLEOTIDE SEQUENCE</scope>
    <source>
        <strain evidence="2">Linc-1</strain>
    </source>
</reference>
<keyword evidence="1" id="KW-0472">Membrane</keyword>
<dbReference type="GO" id="GO:0017080">
    <property type="term" value="F:sodium channel regulator activity"/>
    <property type="evidence" value="ECO:0007669"/>
    <property type="project" value="TreeGrafter"/>
</dbReference>
<dbReference type="InterPro" id="IPR031578">
    <property type="entry name" value="TipE"/>
</dbReference>
<evidence type="ECO:0000313" key="3">
    <source>
        <dbReference type="Proteomes" id="UP000617340"/>
    </source>
</evidence>
<keyword evidence="1" id="KW-0812">Transmembrane</keyword>
<keyword evidence="1" id="KW-1133">Transmembrane helix</keyword>
<organism evidence="2 3">
    <name type="scientific">Vespula germanica</name>
    <name type="common">German yellow jacket</name>
    <name type="synonym">Paravespula germanica</name>
    <dbReference type="NCBI Taxonomy" id="30212"/>
    <lineage>
        <taxon>Eukaryota</taxon>
        <taxon>Metazoa</taxon>
        <taxon>Ecdysozoa</taxon>
        <taxon>Arthropoda</taxon>
        <taxon>Hexapoda</taxon>
        <taxon>Insecta</taxon>
        <taxon>Pterygota</taxon>
        <taxon>Neoptera</taxon>
        <taxon>Endopterygota</taxon>
        <taxon>Hymenoptera</taxon>
        <taxon>Apocrita</taxon>
        <taxon>Aculeata</taxon>
        <taxon>Vespoidea</taxon>
        <taxon>Vespidae</taxon>
        <taxon>Vespinae</taxon>
        <taxon>Vespula</taxon>
    </lineage>
</organism>
<dbReference type="Proteomes" id="UP000617340">
    <property type="component" value="Unassembled WGS sequence"/>
</dbReference>
<accession>A0A834KB98</accession>
<evidence type="ECO:0000313" key="2">
    <source>
        <dbReference type="EMBL" id="KAF7403345.1"/>
    </source>
</evidence>
<dbReference type="AlphaFoldDB" id="A0A834KB98"/>
<dbReference type="GO" id="GO:0002028">
    <property type="term" value="P:regulation of sodium ion transport"/>
    <property type="evidence" value="ECO:0007669"/>
    <property type="project" value="TreeGrafter"/>
</dbReference>
<dbReference type="PANTHER" id="PTHR12335">
    <property type="entry name" value="TIPE PROTEIN TEMPERATURE-INDUCED PARALYTIC E"/>
    <property type="match status" value="1"/>
</dbReference>
<feature type="transmembrane region" description="Helical" evidence="1">
    <location>
        <begin position="14"/>
        <end position="41"/>
    </location>
</feature>
<dbReference type="EMBL" id="JACSDZ010000005">
    <property type="protein sequence ID" value="KAF7403345.1"/>
    <property type="molecule type" value="Genomic_DNA"/>
</dbReference>
<gene>
    <name evidence="2" type="ORF">HZH68_006139</name>
</gene>
<evidence type="ECO:0000256" key="1">
    <source>
        <dbReference type="SAM" id="Phobius"/>
    </source>
</evidence>
<dbReference type="Pfam" id="PF16972">
    <property type="entry name" value="TipE"/>
    <property type="match status" value="1"/>
</dbReference>
<dbReference type="GO" id="GO:0005886">
    <property type="term" value="C:plasma membrane"/>
    <property type="evidence" value="ECO:0007669"/>
    <property type="project" value="TreeGrafter"/>
</dbReference>
<proteinExistence type="predicted"/>